<evidence type="ECO:0000256" key="3">
    <source>
        <dbReference type="ARBA" id="ARBA00023012"/>
    </source>
</evidence>
<evidence type="ECO:0000256" key="4">
    <source>
        <dbReference type="ARBA" id="ARBA00023015"/>
    </source>
</evidence>
<dbReference type="Pfam" id="PF00486">
    <property type="entry name" value="Trans_reg_C"/>
    <property type="match status" value="1"/>
</dbReference>
<feature type="domain" description="Response regulatory" evidence="9">
    <location>
        <begin position="2"/>
        <end position="115"/>
    </location>
</feature>
<dbReference type="Gene3D" id="3.40.50.2300">
    <property type="match status" value="1"/>
</dbReference>
<evidence type="ECO:0000256" key="7">
    <source>
        <dbReference type="PROSITE-ProRule" id="PRU00169"/>
    </source>
</evidence>
<evidence type="ECO:0000313" key="11">
    <source>
        <dbReference type="EMBL" id="PZA15699.1"/>
    </source>
</evidence>
<keyword evidence="5 8" id="KW-0238">DNA-binding</keyword>
<dbReference type="GO" id="GO:0006355">
    <property type="term" value="P:regulation of DNA-templated transcription"/>
    <property type="evidence" value="ECO:0007669"/>
    <property type="project" value="InterPro"/>
</dbReference>
<dbReference type="AlphaFoldDB" id="A0A323UT80"/>
<evidence type="ECO:0000256" key="8">
    <source>
        <dbReference type="PROSITE-ProRule" id="PRU01091"/>
    </source>
</evidence>
<gene>
    <name evidence="11" type="ORF">DNK49_15360</name>
</gene>
<dbReference type="Gene3D" id="6.10.250.690">
    <property type="match status" value="1"/>
</dbReference>
<feature type="domain" description="OmpR/PhoB-type" evidence="10">
    <location>
        <begin position="127"/>
        <end position="225"/>
    </location>
</feature>
<dbReference type="InterPro" id="IPR039420">
    <property type="entry name" value="WalR-like"/>
</dbReference>
<keyword evidence="4" id="KW-0805">Transcription regulation</keyword>
<dbReference type="InterPro" id="IPR001867">
    <property type="entry name" value="OmpR/PhoB-type_DNA-bd"/>
</dbReference>
<keyword evidence="6" id="KW-0804">Transcription</keyword>
<evidence type="ECO:0000256" key="5">
    <source>
        <dbReference type="ARBA" id="ARBA00023125"/>
    </source>
</evidence>
<keyword evidence="12" id="KW-1185">Reference proteome</keyword>
<dbReference type="SUPFAM" id="SSF46894">
    <property type="entry name" value="C-terminal effector domain of the bipartite response regulators"/>
    <property type="match status" value="1"/>
</dbReference>
<dbReference type="SMART" id="SM00448">
    <property type="entry name" value="REC"/>
    <property type="match status" value="1"/>
</dbReference>
<dbReference type="PANTHER" id="PTHR48111:SF41">
    <property type="entry name" value="TRANSCRIPTIONAL REGULATORY PROTEIN CUSR-RELATED"/>
    <property type="match status" value="1"/>
</dbReference>
<proteinExistence type="predicted"/>
<name>A0A323UT80_9RHOO</name>
<reference evidence="11 12" key="1">
    <citation type="submission" date="2018-06" db="EMBL/GenBank/DDBJ databases">
        <title>Azoarcus communis strain SWub3 genome.</title>
        <authorList>
            <person name="Zorraquino Salvo V."/>
            <person name="Toubiana D."/>
            <person name="Blumwald E."/>
        </authorList>
    </citation>
    <scope>NUCLEOTIDE SEQUENCE [LARGE SCALE GENOMIC DNA]</scope>
    <source>
        <strain evidence="11 12">SWub3</strain>
    </source>
</reference>
<evidence type="ECO:0000259" key="10">
    <source>
        <dbReference type="PROSITE" id="PS51755"/>
    </source>
</evidence>
<dbReference type="CDD" id="cd19935">
    <property type="entry name" value="REC_OmpR_CusR-like"/>
    <property type="match status" value="1"/>
</dbReference>
<keyword evidence="3" id="KW-0902">Two-component regulatory system</keyword>
<dbReference type="InterPro" id="IPR011006">
    <property type="entry name" value="CheY-like_superfamily"/>
</dbReference>
<dbReference type="OrthoDB" id="9802426at2"/>
<dbReference type="PROSITE" id="PS51755">
    <property type="entry name" value="OMPR_PHOB"/>
    <property type="match status" value="1"/>
</dbReference>
<dbReference type="InterPro" id="IPR036388">
    <property type="entry name" value="WH-like_DNA-bd_sf"/>
</dbReference>
<dbReference type="InterPro" id="IPR006291">
    <property type="entry name" value="CusR-like"/>
</dbReference>
<feature type="DNA-binding region" description="OmpR/PhoB-type" evidence="8">
    <location>
        <begin position="127"/>
        <end position="225"/>
    </location>
</feature>
<dbReference type="InterPro" id="IPR001789">
    <property type="entry name" value="Sig_transdc_resp-reg_receiver"/>
</dbReference>
<keyword evidence="1" id="KW-0104">Cadmium</keyword>
<dbReference type="FunFam" id="1.10.10.10:FF:000005">
    <property type="entry name" value="Two-component system response regulator"/>
    <property type="match status" value="1"/>
</dbReference>
<dbReference type="GO" id="GO:0000156">
    <property type="term" value="F:phosphorelay response regulator activity"/>
    <property type="evidence" value="ECO:0007669"/>
    <property type="project" value="TreeGrafter"/>
</dbReference>
<evidence type="ECO:0000256" key="1">
    <source>
        <dbReference type="ARBA" id="ARBA00022539"/>
    </source>
</evidence>
<evidence type="ECO:0000256" key="6">
    <source>
        <dbReference type="ARBA" id="ARBA00023163"/>
    </source>
</evidence>
<evidence type="ECO:0000256" key="2">
    <source>
        <dbReference type="ARBA" id="ARBA00022553"/>
    </source>
</evidence>
<dbReference type="PROSITE" id="PS50110">
    <property type="entry name" value="RESPONSE_REGULATORY"/>
    <property type="match status" value="1"/>
</dbReference>
<evidence type="ECO:0000259" key="9">
    <source>
        <dbReference type="PROSITE" id="PS50110"/>
    </source>
</evidence>
<dbReference type="GO" id="GO:0000976">
    <property type="term" value="F:transcription cis-regulatory region binding"/>
    <property type="evidence" value="ECO:0007669"/>
    <property type="project" value="TreeGrafter"/>
</dbReference>
<dbReference type="Proteomes" id="UP000248259">
    <property type="component" value="Unassembled WGS sequence"/>
</dbReference>
<feature type="modified residue" description="4-aspartylphosphate" evidence="7">
    <location>
        <position position="51"/>
    </location>
</feature>
<dbReference type="PANTHER" id="PTHR48111">
    <property type="entry name" value="REGULATOR OF RPOS"/>
    <property type="match status" value="1"/>
</dbReference>
<dbReference type="Pfam" id="PF00072">
    <property type="entry name" value="Response_reg"/>
    <property type="match status" value="1"/>
</dbReference>
<comment type="caution">
    <text evidence="11">The sequence shown here is derived from an EMBL/GenBank/DDBJ whole genome shotgun (WGS) entry which is preliminary data.</text>
</comment>
<dbReference type="SMART" id="SM00862">
    <property type="entry name" value="Trans_reg_C"/>
    <property type="match status" value="1"/>
</dbReference>
<dbReference type="NCBIfam" id="TIGR01387">
    <property type="entry name" value="cztR_silR_copR"/>
    <property type="match status" value="1"/>
</dbReference>
<dbReference type="CDD" id="cd00383">
    <property type="entry name" value="trans_reg_C"/>
    <property type="match status" value="1"/>
</dbReference>
<dbReference type="SUPFAM" id="SSF52172">
    <property type="entry name" value="CheY-like"/>
    <property type="match status" value="1"/>
</dbReference>
<protein>
    <submittedName>
        <fullName evidence="11">DNA-binding response regulator</fullName>
    </submittedName>
</protein>
<dbReference type="FunFam" id="3.40.50.2300:FF:000001">
    <property type="entry name" value="DNA-binding response regulator PhoB"/>
    <property type="match status" value="1"/>
</dbReference>
<sequence length="228" mass="25473">MKLLVIEDEPKLAQYLRKALTESSYVVDLAYDGAEGCYFALEYDYDLIVLDVMLPKLDGFSVLQTVRRKSTVPVLMLTARDQVDDRVRGLQAGADDYLVKPFALSELLARVQALLRRGQVRLTGGSSTELVVADLTLDLLGRKATRGGQRLDLTPKEFTLLSLLMRRKGEVLARSVLAEQVWGMHFDSNTNVVEVAIRRLRGKVDDSFDAKLLHTVRGMGYVLEVRAG</sequence>
<dbReference type="Gene3D" id="1.10.10.10">
    <property type="entry name" value="Winged helix-like DNA-binding domain superfamily/Winged helix DNA-binding domain"/>
    <property type="match status" value="1"/>
</dbReference>
<dbReference type="EMBL" id="QKOE01000012">
    <property type="protein sequence ID" value="PZA15699.1"/>
    <property type="molecule type" value="Genomic_DNA"/>
</dbReference>
<dbReference type="RefSeq" id="WP_110526702.1">
    <property type="nucleotide sequence ID" value="NZ_QKOE01000012.1"/>
</dbReference>
<evidence type="ECO:0000313" key="12">
    <source>
        <dbReference type="Proteomes" id="UP000248259"/>
    </source>
</evidence>
<dbReference type="GO" id="GO:0005829">
    <property type="term" value="C:cytosol"/>
    <property type="evidence" value="ECO:0007669"/>
    <property type="project" value="TreeGrafter"/>
</dbReference>
<dbReference type="InterPro" id="IPR016032">
    <property type="entry name" value="Sig_transdc_resp-reg_C-effctor"/>
</dbReference>
<organism evidence="11 12">
    <name type="scientific">Parazoarcus communis SWub3 = DSM 12120</name>
    <dbReference type="NCBI Taxonomy" id="1121029"/>
    <lineage>
        <taxon>Bacteria</taxon>
        <taxon>Pseudomonadati</taxon>
        <taxon>Pseudomonadota</taxon>
        <taxon>Betaproteobacteria</taxon>
        <taxon>Rhodocyclales</taxon>
        <taxon>Zoogloeaceae</taxon>
        <taxon>Parazoarcus</taxon>
    </lineage>
</organism>
<accession>A0A323UT80</accession>
<keyword evidence="2 7" id="KW-0597">Phosphoprotein</keyword>
<dbReference type="GO" id="GO:0032993">
    <property type="term" value="C:protein-DNA complex"/>
    <property type="evidence" value="ECO:0007669"/>
    <property type="project" value="TreeGrafter"/>
</dbReference>